<keyword evidence="1" id="KW-0472">Membrane</keyword>
<accession>A0A9X1SY79</accession>
<gene>
    <name evidence="2" type="ORF">LR394_07750</name>
</gene>
<feature type="transmembrane region" description="Helical" evidence="1">
    <location>
        <begin position="18"/>
        <end position="38"/>
    </location>
</feature>
<protein>
    <submittedName>
        <fullName evidence="2">Uncharacterized protein</fullName>
    </submittedName>
</protein>
<reference evidence="2" key="1">
    <citation type="submission" date="2021-11" db="EMBL/GenBank/DDBJ databases">
        <title>Streptomyces corallinus and Kineosporia corallina sp. nov., two new coral-derived marine actinobacteria.</title>
        <authorList>
            <person name="Buangrab K."/>
            <person name="Sutthacheep M."/>
            <person name="Yeemin T."/>
            <person name="Harunari E."/>
            <person name="Igarashi Y."/>
            <person name="Sripreechasak P."/>
            <person name="Kanchanasin P."/>
            <person name="Tanasupawat S."/>
            <person name="Phongsopitanun W."/>
        </authorList>
    </citation>
    <scope>NUCLEOTIDE SEQUENCE</scope>
    <source>
        <strain evidence="2">JCM 31032</strain>
    </source>
</reference>
<evidence type="ECO:0000256" key="1">
    <source>
        <dbReference type="SAM" id="Phobius"/>
    </source>
</evidence>
<dbReference type="AlphaFoldDB" id="A0A9X1SY79"/>
<keyword evidence="1" id="KW-0812">Transmembrane</keyword>
<evidence type="ECO:0000313" key="2">
    <source>
        <dbReference type="EMBL" id="MCD5310783.1"/>
    </source>
</evidence>
<proteinExistence type="predicted"/>
<dbReference type="RefSeq" id="WP_231439959.1">
    <property type="nucleotide sequence ID" value="NZ_JAJOMB010000003.1"/>
</dbReference>
<comment type="caution">
    <text evidence="2">The sequence shown here is derived from an EMBL/GenBank/DDBJ whole genome shotgun (WGS) entry which is preliminary data.</text>
</comment>
<keyword evidence="3" id="KW-1185">Reference proteome</keyword>
<organism evidence="2 3">
    <name type="scientific">Kineosporia babensis</name>
    <dbReference type="NCBI Taxonomy" id="499548"/>
    <lineage>
        <taxon>Bacteria</taxon>
        <taxon>Bacillati</taxon>
        <taxon>Actinomycetota</taxon>
        <taxon>Actinomycetes</taxon>
        <taxon>Kineosporiales</taxon>
        <taxon>Kineosporiaceae</taxon>
        <taxon>Kineosporia</taxon>
    </lineage>
</organism>
<sequence>MSAQIDALKSQLRKRTMAFFFAVFVGVIVLAAITVAAYQVSLNNRAAIKEFGRKFCTSTAAQAAPNPKPSTARGEALQESAQDLLQDLDCTARASAGIPHPETNKPIGEPTP</sequence>
<dbReference type="EMBL" id="JAJOMB010000003">
    <property type="protein sequence ID" value="MCD5310783.1"/>
    <property type="molecule type" value="Genomic_DNA"/>
</dbReference>
<dbReference type="Proteomes" id="UP001138997">
    <property type="component" value="Unassembled WGS sequence"/>
</dbReference>
<keyword evidence="1" id="KW-1133">Transmembrane helix</keyword>
<name>A0A9X1SY79_9ACTN</name>
<evidence type="ECO:0000313" key="3">
    <source>
        <dbReference type="Proteomes" id="UP001138997"/>
    </source>
</evidence>